<dbReference type="PANTHER" id="PTHR30537">
    <property type="entry name" value="HTH-TYPE TRANSCRIPTIONAL REGULATOR"/>
    <property type="match status" value="1"/>
</dbReference>
<dbReference type="InterPro" id="IPR058163">
    <property type="entry name" value="LysR-type_TF_proteobact-type"/>
</dbReference>
<evidence type="ECO:0000256" key="1">
    <source>
        <dbReference type="ARBA" id="ARBA00009437"/>
    </source>
</evidence>
<dbReference type="PANTHER" id="PTHR30537:SF5">
    <property type="entry name" value="HTH-TYPE TRANSCRIPTIONAL ACTIVATOR TTDR-RELATED"/>
    <property type="match status" value="1"/>
</dbReference>
<dbReference type="InterPro" id="IPR036390">
    <property type="entry name" value="WH_DNA-bd_sf"/>
</dbReference>
<keyword evidence="4" id="KW-0804">Transcription</keyword>
<evidence type="ECO:0000313" key="7">
    <source>
        <dbReference type="Proteomes" id="UP000664303"/>
    </source>
</evidence>
<dbReference type="AlphaFoldDB" id="A0A939DFQ1"/>
<dbReference type="EMBL" id="JAFKCZ010000008">
    <property type="protein sequence ID" value="MBN7797329.1"/>
    <property type="molecule type" value="Genomic_DNA"/>
</dbReference>
<feature type="domain" description="HTH lysR-type" evidence="5">
    <location>
        <begin position="1"/>
        <end position="61"/>
    </location>
</feature>
<dbReference type="Proteomes" id="UP000664303">
    <property type="component" value="Unassembled WGS sequence"/>
</dbReference>
<dbReference type="InterPro" id="IPR000847">
    <property type="entry name" value="LysR_HTH_N"/>
</dbReference>
<dbReference type="Gene3D" id="1.10.10.10">
    <property type="entry name" value="Winged helix-like DNA-binding domain superfamily/Winged helix DNA-binding domain"/>
    <property type="match status" value="1"/>
</dbReference>
<dbReference type="PROSITE" id="PS50931">
    <property type="entry name" value="HTH_LYSR"/>
    <property type="match status" value="1"/>
</dbReference>
<dbReference type="CDD" id="cd08422">
    <property type="entry name" value="PBP2_CrgA_like"/>
    <property type="match status" value="1"/>
</dbReference>
<dbReference type="PRINTS" id="PR00039">
    <property type="entry name" value="HTHLYSR"/>
</dbReference>
<dbReference type="GO" id="GO:0006351">
    <property type="term" value="P:DNA-templated transcription"/>
    <property type="evidence" value="ECO:0007669"/>
    <property type="project" value="TreeGrafter"/>
</dbReference>
<evidence type="ECO:0000256" key="3">
    <source>
        <dbReference type="ARBA" id="ARBA00023125"/>
    </source>
</evidence>
<name>A0A939DFQ1_9GAMM</name>
<keyword evidence="3" id="KW-0238">DNA-binding</keyword>
<evidence type="ECO:0000313" key="6">
    <source>
        <dbReference type="EMBL" id="MBN7797329.1"/>
    </source>
</evidence>
<gene>
    <name evidence="6" type="ORF">JYP50_12045</name>
</gene>
<dbReference type="Pfam" id="PF00126">
    <property type="entry name" value="HTH_1"/>
    <property type="match status" value="1"/>
</dbReference>
<keyword evidence="7" id="KW-1185">Reference proteome</keyword>
<protein>
    <submittedName>
        <fullName evidence="6">LysR family transcriptional regulator</fullName>
    </submittedName>
</protein>
<proteinExistence type="inferred from homology"/>
<dbReference type="GO" id="GO:0043565">
    <property type="term" value="F:sequence-specific DNA binding"/>
    <property type="evidence" value="ECO:0007669"/>
    <property type="project" value="TreeGrafter"/>
</dbReference>
<comment type="caution">
    <text evidence="6">The sequence shown here is derived from an EMBL/GenBank/DDBJ whole genome shotgun (WGS) entry which is preliminary data.</text>
</comment>
<dbReference type="SUPFAM" id="SSF46785">
    <property type="entry name" value="Winged helix' DNA-binding domain"/>
    <property type="match status" value="1"/>
</dbReference>
<dbReference type="GO" id="GO:0003700">
    <property type="term" value="F:DNA-binding transcription factor activity"/>
    <property type="evidence" value="ECO:0007669"/>
    <property type="project" value="InterPro"/>
</dbReference>
<dbReference type="InterPro" id="IPR036388">
    <property type="entry name" value="WH-like_DNA-bd_sf"/>
</dbReference>
<sequence length="294" mass="32649">MEKDIFYLLKVFCCVVEQGSFSRAADQLGVQGPAVSKAVARLEEQLGKRLFNRTTRTLEVTEAGRLLYRDGVEQLVSLRAVLGRIESRDDLAQGTLGITATPAVGERLAYAHIADFKRRYPGVSLSLNLTNEMIKLPSQSIDIALRSSSRLEDSSLTSQHLFNVRRVIVASPSYLAEHGTPDTPARIGRHRCLNFFHRRAYDNWAYTLGDARAEVATHSEVSCNSYAAIKGLCLGGLGLARLFEYQVEAEIRSGELVCLLPDVDWGSQAIHAIYHGKMGDSPKVRAFIEHLKRM</sequence>
<reference evidence="6" key="1">
    <citation type="submission" date="2021-02" db="EMBL/GenBank/DDBJ databases">
        <title>PHA producing bacteria isolated from coastal sediment in Guangdong, Shenzhen.</title>
        <authorList>
            <person name="Zheng W."/>
            <person name="Yu S."/>
            <person name="Huang Y."/>
        </authorList>
    </citation>
    <scope>NUCLEOTIDE SEQUENCE</scope>
    <source>
        <strain evidence="6">TN14-10</strain>
    </source>
</reference>
<dbReference type="Pfam" id="PF03466">
    <property type="entry name" value="LysR_substrate"/>
    <property type="match status" value="1"/>
</dbReference>
<evidence type="ECO:0000259" key="5">
    <source>
        <dbReference type="PROSITE" id="PS50931"/>
    </source>
</evidence>
<accession>A0A939DFQ1</accession>
<dbReference type="Gene3D" id="3.40.190.290">
    <property type="match status" value="1"/>
</dbReference>
<comment type="similarity">
    <text evidence="1">Belongs to the LysR transcriptional regulatory family.</text>
</comment>
<organism evidence="6 7">
    <name type="scientific">Parahaliea mediterranea</name>
    <dbReference type="NCBI Taxonomy" id="651086"/>
    <lineage>
        <taxon>Bacteria</taxon>
        <taxon>Pseudomonadati</taxon>
        <taxon>Pseudomonadota</taxon>
        <taxon>Gammaproteobacteria</taxon>
        <taxon>Cellvibrionales</taxon>
        <taxon>Halieaceae</taxon>
        <taxon>Parahaliea</taxon>
    </lineage>
</organism>
<keyword evidence="2" id="KW-0805">Transcription regulation</keyword>
<dbReference type="RefSeq" id="WP_206560781.1">
    <property type="nucleotide sequence ID" value="NZ_JAFKCZ010000008.1"/>
</dbReference>
<dbReference type="SUPFAM" id="SSF53850">
    <property type="entry name" value="Periplasmic binding protein-like II"/>
    <property type="match status" value="1"/>
</dbReference>
<dbReference type="FunFam" id="1.10.10.10:FF:000001">
    <property type="entry name" value="LysR family transcriptional regulator"/>
    <property type="match status" value="1"/>
</dbReference>
<evidence type="ECO:0000256" key="4">
    <source>
        <dbReference type="ARBA" id="ARBA00023163"/>
    </source>
</evidence>
<evidence type="ECO:0000256" key="2">
    <source>
        <dbReference type="ARBA" id="ARBA00023015"/>
    </source>
</evidence>
<dbReference type="InterPro" id="IPR005119">
    <property type="entry name" value="LysR_subst-bd"/>
</dbReference>